<dbReference type="InterPro" id="IPR003593">
    <property type="entry name" value="AAA+_ATPase"/>
</dbReference>
<dbReference type="Pfam" id="PF00158">
    <property type="entry name" value="Sigma54_activat"/>
    <property type="match status" value="1"/>
</dbReference>
<protein>
    <submittedName>
        <fullName evidence="9">PEP-CTERM-box response regulator transcription factor</fullName>
    </submittedName>
</protein>
<dbReference type="FunFam" id="3.40.50.300:FF:000006">
    <property type="entry name" value="DNA-binding transcriptional regulator NtrC"/>
    <property type="match status" value="1"/>
</dbReference>
<dbReference type="InterPro" id="IPR025943">
    <property type="entry name" value="Sigma_54_int_dom_ATP-bd_2"/>
</dbReference>
<dbReference type="SUPFAM" id="SSF46689">
    <property type="entry name" value="Homeodomain-like"/>
    <property type="match status" value="1"/>
</dbReference>
<feature type="domain" description="Response regulatory" evidence="8">
    <location>
        <begin position="5"/>
        <end position="123"/>
    </location>
</feature>
<dbReference type="GO" id="GO:0043565">
    <property type="term" value="F:sequence-specific DNA binding"/>
    <property type="evidence" value="ECO:0007669"/>
    <property type="project" value="InterPro"/>
</dbReference>
<gene>
    <name evidence="9" type="primary">prsR</name>
    <name evidence="9" type="ORF">E6K73_11185</name>
</gene>
<organism evidence="9 10">
    <name type="scientific">Eiseniibacteriota bacterium</name>
    <dbReference type="NCBI Taxonomy" id="2212470"/>
    <lineage>
        <taxon>Bacteria</taxon>
        <taxon>Candidatus Eiseniibacteriota</taxon>
    </lineage>
</organism>
<evidence type="ECO:0000259" key="7">
    <source>
        <dbReference type="PROSITE" id="PS50045"/>
    </source>
</evidence>
<dbReference type="InterPro" id="IPR014264">
    <property type="entry name" value="PEP-CTERM_resp_reg"/>
</dbReference>
<dbReference type="Pfam" id="PF25601">
    <property type="entry name" value="AAA_lid_14"/>
    <property type="match status" value="1"/>
</dbReference>
<dbReference type="Proteomes" id="UP000320184">
    <property type="component" value="Unassembled WGS sequence"/>
</dbReference>
<keyword evidence="1" id="KW-0547">Nucleotide-binding</keyword>
<comment type="caution">
    <text evidence="9">The sequence shown here is derived from an EMBL/GenBank/DDBJ whole genome shotgun (WGS) entry which is preliminary data.</text>
</comment>
<dbReference type="PROSITE" id="PS50110">
    <property type="entry name" value="RESPONSE_REGULATORY"/>
    <property type="match status" value="1"/>
</dbReference>
<dbReference type="Gene3D" id="3.40.50.2300">
    <property type="match status" value="1"/>
</dbReference>
<keyword evidence="6" id="KW-0597">Phosphoprotein</keyword>
<evidence type="ECO:0000256" key="5">
    <source>
        <dbReference type="ARBA" id="ARBA00023163"/>
    </source>
</evidence>
<reference evidence="9 10" key="1">
    <citation type="journal article" date="2019" name="Nat. Microbiol.">
        <title>Mediterranean grassland soil C-N compound turnover is dependent on rainfall and depth, and is mediated by genomically divergent microorganisms.</title>
        <authorList>
            <person name="Diamond S."/>
            <person name="Andeer P.F."/>
            <person name="Li Z."/>
            <person name="Crits-Christoph A."/>
            <person name="Burstein D."/>
            <person name="Anantharaman K."/>
            <person name="Lane K.R."/>
            <person name="Thomas B.C."/>
            <person name="Pan C."/>
            <person name="Northen T.R."/>
            <person name="Banfield J.F."/>
        </authorList>
    </citation>
    <scope>NUCLEOTIDE SEQUENCE [LARGE SCALE GENOMIC DNA]</scope>
    <source>
        <strain evidence="9">WS_3</strain>
    </source>
</reference>
<name>A0A538SBK3_UNCEI</name>
<dbReference type="Pfam" id="PF02954">
    <property type="entry name" value="HTH_8"/>
    <property type="match status" value="1"/>
</dbReference>
<evidence type="ECO:0000256" key="1">
    <source>
        <dbReference type="ARBA" id="ARBA00022741"/>
    </source>
</evidence>
<keyword evidence="2" id="KW-0067">ATP-binding</keyword>
<dbReference type="PROSITE" id="PS00676">
    <property type="entry name" value="SIGMA54_INTERACT_2"/>
    <property type="match status" value="1"/>
</dbReference>
<evidence type="ECO:0000313" key="10">
    <source>
        <dbReference type="Proteomes" id="UP000320184"/>
    </source>
</evidence>
<dbReference type="InterPro" id="IPR002078">
    <property type="entry name" value="Sigma_54_int"/>
</dbReference>
<evidence type="ECO:0000256" key="4">
    <source>
        <dbReference type="ARBA" id="ARBA00023125"/>
    </source>
</evidence>
<dbReference type="Pfam" id="PF00072">
    <property type="entry name" value="Response_reg"/>
    <property type="match status" value="1"/>
</dbReference>
<dbReference type="SMART" id="SM00382">
    <property type="entry name" value="AAA"/>
    <property type="match status" value="1"/>
</dbReference>
<dbReference type="InterPro" id="IPR001789">
    <property type="entry name" value="Sig_transdc_resp-reg_receiver"/>
</dbReference>
<dbReference type="PANTHER" id="PTHR32071">
    <property type="entry name" value="TRANSCRIPTIONAL REGULATORY PROTEIN"/>
    <property type="match status" value="1"/>
</dbReference>
<evidence type="ECO:0000256" key="6">
    <source>
        <dbReference type="PROSITE-ProRule" id="PRU00169"/>
    </source>
</evidence>
<dbReference type="SUPFAM" id="SSF52540">
    <property type="entry name" value="P-loop containing nucleoside triphosphate hydrolases"/>
    <property type="match status" value="1"/>
</dbReference>
<dbReference type="InterPro" id="IPR009057">
    <property type="entry name" value="Homeodomain-like_sf"/>
</dbReference>
<dbReference type="GO" id="GO:0000160">
    <property type="term" value="P:phosphorelay signal transduction system"/>
    <property type="evidence" value="ECO:0007669"/>
    <property type="project" value="InterPro"/>
</dbReference>
<keyword evidence="4" id="KW-0238">DNA-binding</keyword>
<dbReference type="InterPro" id="IPR058031">
    <property type="entry name" value="AAA_lid_NorR"/>
</dbReference>
<dbReference type="PRINTS" id="PR01590">
    <property type="entry name" value="HTHFIS"/>
</dbReference>
<evidence type="ECO:0000256" key="2">
    <source>
        <dbReference type="ARBA" id="ARBA00022840"/>
    </source>
</evidence>
<feature type="domain" description="Sigma-54 factor interaction" evidence="7">
    <location>
        <begin position="145"/>
        <end position="374"/>
    </location>
</feature>
<dbReference type="SUPFAM" id="SSF52172">
    <property type="entry name" value="CheY-like"/>
    <property type="match status" value="1"/>
</dbReference>
<dbReference type="PROSITE" id="PS50045">
    <property type="entry name" value="SIGMA54_INTERACT_4"/>
    <property type="match status" value="1"/>
</dbReference>
<dbReference type="Gene3D" id="1.10.8.60">
    <property type="match status" value="1"/>
</dbReference>
<dbReference type="EMBL" id="VBOT01000134">
    <property type="protein sequence ID" value="TMQ48748.1"/>
    <property type="molecule type" value="Genomic_DNA"/>
</dbReference>
<dbReference type="InterPro" id="IPR002197">
    <property type="entry name" value="HTH_Fis"/>
</dbReference>
<dbReference type="NCBIfam" id="TIGR02915">
    <property type="entry name" value="PEP_resp_reg"/>
    <property type="match status" value="1"/>
</dbReference>
<evidence type="ECO:0000256" key="3">
    <source>
        <dbReference type="ARBA" id="ARBA00023015"/>
    </source>
</evidence>
<evidence type="ECO:0000313" key="9">
    <source>
        <dbReference type="EMBL" id="TMQ48748.1"/>
    </source>
</evidence>
<accession>A0A538SBK3</accession>
<evidence type="ECO:0000259" key="8">
    <source>
        <dbReference type="PROSITE" id="PS50110"/>
    </source>
</evidence>
<dbReference type="PROSITE" id="PS00688">
    <property type="entry name" value="SIGMA54_INTERACT_3"/>
    <property type="match status" value="1"/>
</dbReference>
<dbReference type="PANTHER" id="PTHR32071:SF113">
    <property type="entry name" value="ALGINATE BIOSYNTHESIS TRANSCRIPTIONAL REGULATORY PROTEIN ALGB"/>
    <property type="match status" value="1"/>
</dbReference>
<keyword evidence="5" id="KW-0804">Transcription</keyword>
<dbReference type="SMART" id="SM00448">
    <property type="entry name" value="REC"/>
    <property type="match status" value="1"/>
</dbReference>
<dbReference type="InterPro" id="IPR025944">
    <property type="entry name" value="Sigma_54_int_dom_CS"/>
</dbReference>
<keyword evidence="3" id="KW-0805">Transcription regulation</keyword>
<dbReference type="Gene3D" id="1.10.10.60">
    <property type="entry name" value="Homeodomain-like"/>
    <property type="match status" value="1"/>
</dbReference>
<dbReference type="GO" id="GO:0006355">
    <property type="term" value="P:regulation of DNA-templated transcription"/>
    <property type="evidence" value="ECO:0007669"/>
    <property type="project" value="InterPro"/>
</dbReference>
<dbReference type="InterPro" id="IPR027417">
    <property type="entry name" value="P-loop_NTPase"/>
</dbReference>
<sequence>MSVEKVLIVDDEESIRNQLKWGLADEFEVVCAANAAEARRLLREQRPSLVTLDVALSPPGAPQDEGLLLLDEIVDQHPLAKVVMVTGNESRENALLAIRRGAVDWYAKPIELAELKMILRRALHIRRIEEASPEPASGRKRYHRLVGESLAIRKVFSLVQRVAPTDATVLILGENGTGKELVAHAIHQASSHREGPFVPINCGAIPETLLESELFGHERGSFTDAHRMREGKLEVAAGGTVFLDEIGEIPTPVQVKLLRFLQDHKVERIGGREAQRVDVRVVAATNHDLKSAMAAGTFREDLFYRLSVVTVQVPPLRERGDDTRLLAEYFLEFYSRHHKRRIKGFTQSGLRAIQAHPWPGNVRELENRVQRAVILAQDAYLRPEDLELGEGAAETPRTLQDARDTAERSLIEDALVRNAGNITRAARDIDVSRPTFHDLLRKHGLDAGRFRHPDAPSPDEADEDS</sequence>
<dbReference type="GO" id="GO:0005524">
    <property type="term" value="F:ATP binding"/>
    <property type="evidence" value="ECO:0007669"/>
    <property type="project" value="UniProtKB-KW"/>
</dbReference>
<proteinExistence type="predicted"/>
<dbReference type="AlphaFoldDB" id="A0A538SBK3"/>
<feature type="modified residue" description="4-aspartylphosphate" evidence="6">
    <location>
        <position position="53"/>
    </location>
</feature>
<dbReference type="Gene3D" id="3.40.50.300">
    <property type="entry name" value="P-loop containing nucleotide triphosphate hydrolases"/>
    <property type="match status" value="1"/>
</dbReference>
<dbReference type="InterPro" id="IPR011006">
    <property type="entry name" value="CheY-like_superfamily"/>
</dbReference>
<dbReference type="CDD" id="cd00009">
    <property type="entry name" value="AAA"/>
    <property type="match status" value="1"/>
</dbReference>